<dbReference type="GO" id="GO:0004803">
    <property type="term" value="F:transposase activity"/>
    <property type="evidence" value="ECO:0007669"/>
    <property type="project" value="InterPro"/>
</dbReference>
<dbReference type="GO" id="GO:0006313">
    <property type="term" value="P:DNA transposition"/>
    <property type="evidence" value="ECO:0007669"/>
    <property type="project" value="InterPro"/>
</dbReference>
<feature type="domain" description="Transposase IS4-like" evidence="1">
    <location>
        <begin position="106"/>
        <end position="255"/>
    </location>
</feature>
<gene>
    <name evidence="3" type="ORF">EUZ87_12320</name>
</gene>
<proteinExistence type="predicted"/>
<protein>
    <submittedName>
        <fullName evidence="3">IS5 family transposase</fullName>
    </submittedName>
</protein>
<dbReference type="AlphaFoldDB" id="A0A4Q9XZC6"/>
<sequence>MMTDYPSNITRDQFELIRVDLETFRKRTCPRRVDLFDVFNAVLYELRTGAQWRQLPHDFPKWQTVYTYFAMWSKPLANSKYSLIDPAFKKIVARERLRMGRSVRTSFVILDAQSVKNTATPQNKGYDGGKKISGIKRHLAVDINGLPFAIHITTANVSERDGAIALLALNEEQFDLVQRVMADGGYTGDNFAQSVHAIIGADVIIAKQSDLKNGQVTPQRWVVERSFSWLTNWRRLWFNCERKLNTSKVMVAMAFIGILLARQ</sequence>
<reference evidence="3 4" key="1">
    <citation type="submission" date="2019-01" db="EMBL/GenBank/DDBJ databases">
        <title>Draft genome sequence of Lactobacillus paraplantarum OSY-TC318, a Producer of the novel lantibiotic Paraplantaracin TC318.</title>
        <authorList>
            <person name="Hussein W.E."/>
            <person name="Huang E."/>
            <person name="Yousef A.E."/>
        </authorList>
    </citation>
    <scope>NUCLEOTIDE SEQUENCE [LARGE SCALE GENOMIC DNA]</scope>
    <source>
        <strain evidence="3 4">OSY-TC318</strain>
    </source>
</reference>
<dbReference type="GO" id="GO:0003677">
    <property type="term" value="F:DNA binding"/>
    <property type="evidence" value="ECO:0007669"/>
    <property type="project" value="InterPro"/>
</dbReference>
<dbReference type="Pfam" id="PF01609">
    <property type="entry name" value="DDE_Tnp_1"/>
    <property type="match status" value="1"/>
</dbReference>
<dbReference type="EMBL" id="SEHH01000095">
    <property type="protein sequence ID" value="TBX39527.1"/>
    <property type="molecule type" value="Genomic_DNA"/>
</dbReference>
<dbReference type="NCBIfam" id="NF033580">
    <property type="entry name" value="transpos_IS5_3"/>
    <property type="match status" value="1"/>
</dbReference>
<dbReference type="Pfam" id="PF13340">
    <property type="entry name" value="DUF4096"/>
    <property type="match status" value="1"/>
</dbReference>
<organism evidence="3 4">
    <name type="scientific">Lactiplantibacillus paraplantarum</name>
    <dbReference type="NCBI Taxonomy" id="60520"/>
    <lineage>
        <taxon>Bacteria</taxon>
        <taxon>Bacillati</taxon>
        <taxon>Bacillota</taxon>
        <taxon>Bacilli</taxon>
        <taxon>Lactobacillales</taxon>
        <taxon>Lactobacillaceae</taxon>
        <taxon>Lactiplantibacillus</taxon>
    </lineage>
</organism>
<accession>A0A4Q9XZC6</accession>
<dbReference type="InterPro" id="IPR025161">
    <property type="entry name" value="IS402-like_dom"/>
</dbReference>
<dbReference type="Proteomes" id="UP000292648">
    <property type="component" value="Unassembled WGS sequence"/>
</dbReference>
<feature type="domain" description="Insertion element IS402-like" evidence="2">
    <location>
        <begin position="10"/>
        <end position="74"/>
    </location>
</feature>
<dbReference type="PANTHER" id="PTHR30007:SF0">
    <property type="entry name" value="TRANSPOSASE"/>
    <property type="match status" value="1"/>
</dbReference>
<evidence type="ECO:0000259" key="1">
    <source>
        <dbReference type="Pfam" id="PF01609"/>
    </source>
</evidence>
<dbReference type="InterPro" id="IPR002559">
    <property type="entry name" value="Transposase_11"/>
</dbReference>
<evidence type="ECO:0000313" key="4">
    <source>
        <dbReference type="Proteomes" id="UP000292648"/>
    </source>
</evidence>
<comment type="caution">
    <text evidence="3">The sequence shown here is derived from an EMBL/GenBank/DDBJ whole genome shotgun (WGS) entry which is preliminary data.</text>
</comment>
<name>A0A4Q9XZC6_9LACO</name>
<evidence type="ECO:0000259" key="2">
    <source>
        <dbReference type="Pfam" id="PF13340"/>
    </source>
</evidence>
<evidence type="ECO:0000313" key="3">
    <source>
        <dbReference type="EMBL" id="TBX39527.1"/>
    </source>
</evidence>
<dbReference type="PANTHER" id="PTHR30007">
    <property type="entry name" value="PHP DOMAIN PROTEIN"/>
    <property type="match status" value="1"/>
</dbReference>